<reference evidence="1 2" key="1">
    <citation type="submission" date="2014-06" db="EMBL/GenBank/DDBJ databases">
        <title>Evolutionary Origins and Diversification of the Mycorrhizal Mutualists.</title>
        <authorList>
            <consortium name="DOE Joint Genome Institute"/>
            <consortium name="Mycorrhizal Genomics Consortium"/>
            <person name="Kohler A."/>
            <person name="Kuo A."/>
            <person name="Nagy L.G."/>
            <person name="Floudas D."/>
            <person name="Copeland A."/>
            <person name="Barry K.W."/>
            <person name="Cichocki N."/>
            <person name="Veneault-Fourrey C."/>
            <person name="LaButti K."/>
            <person name="Lindquist E.A."/>
            <person name="Lipzen A."/>
            <person name="Lundell T."/>
            <person name="Morin E."/>
            <person name="Murat C."/>
            <person name="Riley R."/>
            <person name="Ohm R."/>
            <person name="Sun H."/>
            <person name="Tunlid A."/>
            <person name="Henrissat B."/>
            <person name="Grigoriev I.V."/>
            <person name="Hibbett D.S."/>
            <person name="Martin F."/>
        </authorList>
    </citation>
    <scope>NUCLEOTIDE SEQUENCE [LARGE SCALE GENOMIC DNA]</scope>
    <source>
        <strain evidence="1 2">SS14</strain>
    </source>
</reference>
<dbReference type="HOGENOM" id="CLU_1235732_0_0_1"/>
<dbReference type="EMBL" id="KN837106">
    <property type="protein sequence ID" value="KIJ46601.1"/>
    <property type="molecule type" value="Genomic_DNA"/>
</dbReference>
<evidence type="ECO:0000313" key="2">
    <source>
        <dbReference type="Proteomes" id="UP000054279"/>
    </source>
</evidence>
<sequence length="224" mass="25824">MGIALVTSPHRTVRAMMKTVEVFLHCLRKFLRTYQYALPPNLPAPWASHTGTNLRLFMRQESLLLETLGKVRAERWDQPALQGMSDWIMETDIHDSEMCRLYIEDRALQPHLWSLDHTAVIFHIDEYARSLPGLPGTLWFATMTLTGGSMSSKRLTQIPPGFLTTFVLKPKFRGAEAEILLQSIFSTVGKWDQMIAGQWKRNDSLFLCSPTPVRYQINRNRKFD</sequence>
<keyword evidence="2" id="KW-1185">Reference proteome</keyword>
<evidence type="ECO:0000313" key="1">
    <source>
        <dbReference type="EMBL" id="KIJ46601.1"/>
    </source>
</evidence>
<organism evidence="1 2">
    <name type="scientific">Sphaerobolus stellatus (strain SS14)</name>
    <dbReference type="NCBI Taxonomy" id="990650"/>
    <lineage>
        <taxon>Eukaryota</taxon>
        <taxon>Fungi</taxon>
        <taxon>Dikarya</taxon>
        <taxon>Basidiomycota</taxon>
        <taxon>Agaricomycotina</taxon>
        <taxon>Agaricomycetes</taxon>
        <taxon>Phallomycetidae</taxon>
        <taxon>Geastrales</taxon>
        <taxon>Sphaerobolaceae</taxon>
        <taxon>Sphaerobolus</taxon>
    </lineage>
</organism>
<proteinExistence type="predicted"/>
<accession>A0A0C9VH94</accession>
<dbReference type="Proteomes" id="UP000054279">
    <property type="component" value="Unassembled WGS sequence"/>
</dbReference>
<name>A0A0C9VH94_SPHS4</name>
<gene>
    <name evidence="1" type="ORF">M422DRAFT_249752</name>
</gene>
<dbReference type="AlphaFoldDB" id="A0A0C9VH94"/>
<protein>
    <submittedName>
        <fullName evidence="1">Uncharacterized protein</fullName>
    </submittedName>
</protein>